<feature type="compositionally biased region" description="Acidic residues" evidence="6">
    <location>
        <begin position="2385"/>
        <end position="2399"/>
    </location>
</feature>
<feature type="compositionally biased region" description="Basic and acidic residues" evidence="6">
    <location>
        <begin position="806"/>
        <end position="816"/>
    </location>
</feature>
<dbReference type="GO" id="GO:0005634">
    <property type="term" value="C:nucleus"/>
    <property type="evidence" value="ECO:0007669"/>
    <property type="project" value="UniProtKB-SubCell"/>
</dbReference>
<dbReference type="Pfam" id="PF20222">
    <property type="entry name" value="DUF6581"/>
    <property type="match status" value="1"/>
</dbReference>
<keyword evidence="3" id="KW-0238">DNA-binding</keyword>
<keyword evidence="2" id="KW-0597">Phosphoprotein</keyword>
<feature type="region of interest" description="Disordered" evidence="6">
    <location>
        <begin position="805"/>
        <end position="824"/>
    </location>
</feature>
<feature type="compositionally biased region" description="Polar residues" evidence="6">
    <location>
        <begin position="2261"/>
        <end position="2270"/>
    </location>
</feature>
<evidence type="ECO:0000256" key="1">
    <source>
        <dbReference type="ARBA" id="ARBA00004123"/>
    </source>
</evidence>
<dbReference type="GO" id="GO:0042791">
    <property type="term" value="P:5S class rRNA transcription by RNA polymerase III"/>
    <property type="evidence" value="ECO:0007669"/>
    <property type="project" value="TreeGrafter"/>
</dbReference>
<dbReference type="PANTHER" id="PTHR15180:SF1">
    <property type="entry name" value="GENERAL TRANSCRIPTION FACTOR 3C POLYPEPTIDE 1"/>
    <property type="match status" value="1"/>
</dbReference>
<dbReference type="GO" id="GO:0006384">
    <property type="term" value="P:transcription initiation at RNA polymerase III promoter"/>
    <property type="evidence" value="ECO:0007669"/>
    <property type="project" value="InterPro"/>
</dbReference>
<feature type="region of interest" description="Disordered" evidence="6">
    <location>
        <begin position="1142"/>
        <end position="1188"/>
    </location>
</feature>
<sequence>MATARLDGLLDFLLSEIAVCGVQGADSKDFRRFVDDYFGNSPKIHVDGPAKQSASNAASVPLHPSFYEKAWNWVVTHPDIRIFDGEKVYHLSLSGLESLERGAAETGQVETPERNVAPYRPIPSAIQQLQPSGALSSLGGSLRERILAESSQTTPKYTPQVQAVPSSTAPSIVTHHAAHDSSVRAPRKTPEGVQVAAPKFDELSSSIKTPRIFASQNRVWQTITGHSMDLKKVPTMEFICLCVIAAHGPGGILQPDLVRITGQDKRSVPKRTDDLADKGYIEKKPIQSSKMRTSLCVHKKFVKSGHFLTQPKSFGDVFGAQNKFVPSGFLYLLHKLLTDTPVVPMRDLRKRMGVPANIWNGRGVRSLINRLAQTEYIKRVLAPKKGSGKMLVCIKLLRDPTEGDIKNLKFRRNHSERAQPEEILEEDAENDVMDRDMDLSLIDDVDSEPDGHFDDDYRIPPQWTPDRLLTNLMFDATVIAGPDGHDTAELRDITMGKFWKRPLESMVSRLVDDWEKSQLPHLRHLAIIKDTTVTTDKKYAHYIYRTYGNFQAAVDVGDARWEGVSKEAHTKSTQSNKKTGPDVPLDSWGFSPLNVKEFLRQNGASSLSDSRRAIVHKHPTNTHWDNALWKKIGNEKPMQYQGKKRQSQPKTSRSLASAKKQPNFTATPVPLVGEDQGDFHEQALDNEDDTSTATLGREPRNVVSAKYKSPVLTAQERIARGLPPRGRLTKALEAQIREEKGLPAKPTKEKKPRYRRAPGEKALLTPDQRVAKGLPANGRLSERIITELRRLRDAGLDPSSIVLPIPDDKTAHKHSDTASPAHNDVAFSVNGNLKKMSADHEQTPLEERPLAPSAEPLTRPSFLTSSPVPSNVPKKRVASLARDDSQGIQSETPHTKRLRTASSPPQADAAITGVEKSILISPHPTVSRAPRRKQKTPDNRALQPLKVLETQNHHTIRNPADTTEPGFYYDADATRASAGRGRPRSAFIGIIKSARLQSFSWFQSEPTAFVVRFSNAGLITPTSARQVNLDNVSDKEPHQTNDATSHIDLSMYTKIHPNPSDNVVKTPRENTSPVQSPVPLALQSVPVGRRSSIQQVSLEMADDRLSNIPQQVFADALENKSPAVTIQGLKEPEERLQGISRARFEVSPQEPLDAAPESLETAEQVSPSTLLPQSSELPVQQSSGVETQDLQCNEPVASIAEPSQGQPLLAAVLEPPPRHQQQHHIECSDQVGSESPNAPAAEDVHMGNTQDNSIPTPGLSGDLPGVTHSTQYVSPYTFTPTPIPTAFVYSDRTASPTPTNVSVVAPQPVQEKQDQRNKRGVVIGRGNVYHFRTLIIKDIIELCHGVVPHNREILDVFGEMWKERAPKKMACPERGTMLKTLKAMVNDPSQNMRKYTFTFTTEGGNTVNKAIIAYKHFEFHSPEVQGVYRAIMQAHPNKYYPPEIHHYVREEQKKKQVPITVDESIELPEVQSAADGILARRIRDATKRRETTLQRQQHQKPKGRQVQDRVRMPIDATERPQRSRLVGLNVASLQKPSKVVSQHKPLVASKATEPNEHGLDPTSSSEDDDDGDDNIPLAQLLLRRNQTMAPSTSTASLDEISVSSQSDLEPSSTDNNVSTSSVQPMPNVRALVSPGICFYSSSGTFSTDFNSAPTAAETKGHKQAKPNPERHAKKARLRRRNGDEATVTLVQRLTGLTGDSDEPDYQPPSRKQTLRNSAEKNERRQNRRNELKNQEPKDRKYEEVLDPINKFKNTLCALVVASSMSGEDGLVDWDIVGRTCGNQRTGIARMKKLWLWIQENMATQLSTFTETFQSNFLKAYENGEIARIVDPATYDWANLVRWATRHCEYTELPLPMAHDALDHYDVDITDYQVLSRSSWYRNNIASVWRSRNLHDYAFAAPLHSNNEKMTATEEKNGKARALIRANIATPKELYNKNLAHNKLRPIGESILEGVVQDFVDASFIRKWKLKRLRPGRNYEFAPKFAVKYRRTFELGDFMSAAELKKHLDLTFAAGHAFTISRTADDGAVMALLSLVSNGHVKLVPRLPPTKNDLKAPHPRISVWGFSEGDYLHRQMSRHYLFWQVDAIPTDTYLYGNPLQPSPFPRPPKSDGTPADWEELPTPPLPGRDNSDALIPIWSTIDGQHVIYPWWNRILSLVVQCLIFQPSSTASEIFSQCPRFTTELFEIELVLYWLEKIKAVRQTPRGTYEVLSSLWAVFGDRLIDDENDTFGDHVKRKWKNKKLEPTWRTKYNMQFSTLQQRQEALQNGTQNSDDEASEGESRRLMTQQIIKNSRSQYRIAREAIRAPPATKAPKKKVGRSRKAALPASQPDQDGDGDVDMVEAPASKPRKRKRVSGDGAPKPAKKKRKARPKKVELAAIDPNLDAMGDDVDAEGESDDEYTVMFGGTVTQ</sequence>
<feature type="region of interest" description="Disordered" evidence="6">
    <location>
        <begin position="1587"/>
        <end position="1622"/>
    </location>
</feature>
<dbReference type="Proteomes" id="UP000799753">
    <property type="component" value="Unassembled WGS sequence"/>
</dbReference>
<dbReference type="OrthoDB" id="5403573at2759"/>
<keyword evidence="5" id="KW-0539">Nucleus</keyword>
<feature type="compositionally biased region" description="Polar residues" evidence="6">
    <location>
        <begin position="1161"/>
        <end position="1188"/>
    </location>
</feature>
<feature type="region of interest" description="Disordered" evidence="6">
    <location>
        <begin position="634"/>
        <end position="674"/>
    </location>
</feature>
<feature type="chain" id="PRO_5025374042" evidence="7">
    <location>
        <begin position="25"/>
        <end position="2409"/>
    </location>
</feature>
<evidence type="ECO:0000259" key="9">
    <source>
        <dbReference type="Pfam" id="PF20222"/>
    </source>
</evidence>
<feature type="region of interest" description="Disordered" evidence="6">
    <location>
        <begin position="1229"/>
        <end position="1266"/>
    </location>
</feature>
<evidence type="ECO:0000256" key="6">
    <source>
        <dbReference type="SAM" id="MobiDB-lite"/>
    </source>
</evidence>
<gene>
    <name evidence="10" type="ORF">P280DRAFT_415198</name>
</gene>
<comment type="subcellular location">
    <subcellularLocation>
        <location evidence="1">Nucleus</location>
    </subcellularLocation>
</comment>
<evidence type="ECO:0000256" key="3">
    <source>
        <dbReference type="ARBA" id="ARBA00023125"/>
    </source>
</evidence>
<feature type="compositionally biased region" description="Low complexity" evidence="6">
    <location>
        <begin position="1611"/>
        <end position="1622"/>
    </location>
</feature>
<dbReference type="Pfam" id="PF04182">
    <property type="entry name" value="B-block_TFIIIC"/>
    <property type="match status" value="1"/>
</dbReference>
<evidence type="ECO:0000256" key="5">
    <source>
        <dbReference type="ARBA" id="ARBA00023242"/>
    </source>
</evidence>
<evidence type="ECO:0000256" key="2">
    <source>
        <dbReference type="ARBA" id="ARBA00022553"/>
    </source>
</evidence>
<reference evidence="10" key="1">
    <citation type="journal article" date="2020" name="Stud. Mycol.">
        <title>101 Dothideomycetes genomes: a test case for predicting lifestyles and emergence of pathogens.</title>
        <authorList>
            <person name="Haridas S."/>
            <person name="Albert R."/>
            <person name="Binder M."/>
            <person name="Bloem J."/>
            <person name="Labutti K."/>
            <person name="Salamov A."/>
            <person name="Andreopoulos B."/>
            <person name="Baker S."/>
            <person name="Barry K."/>
            <person name="Bills G."/>
            <person name="Bluhm B."/>
            <person name="Cannon C."/>
            <person name="Castanera R."/>
            <person name="Culley D."/>
            <person name="Daum C."/>
            <person name="Ezra D."/>
            <person name="Gonzalez J."/>
            <person name="Henrissat B."/>
            <person name="Kuo A."/>
            <person name="Liang C."/>
            <person name="Lipzen A."/>
            <person name="Lutzoni F."/>
            <person name="Magnuson J."/>
            <person name="Mondo S."/>
            <person name="Nolan M."/>
            <person name="Ohm R."/>
            <person name="Pangilinan J."/>
            <person name="Park H.-J."/>
            <person name="Ramirez L."/>
            <person name="Alfaro M."/>
            <person name="Sun H."/>
            <person name="Tritt A."/>
            <person name="Yoshinaga Y."/>
            <person name="Zwiers L.-H."/>
            <person name="Turgeon B."/>
            <person name="Goodwin S."/>
            <person name="Spatafora J."/>
            <person name="Crous P."/>
            <person name="Grigoriev I."/>
        </authorList>
    </citation>
    <scope>NUCLEOTIDE SEQUENCE</scope>
    <source>
        <strain evidence="10">CBS 473.64</strain>
    </source>
</reference>
<dbReference type="InterPro" id="IPR044210">
    <property type="entry name" value="Tfc3-like"/>
</dbReference>
<feature type="compositionally biased region" description="Basic and acidic residues" evidence="6">
    <location>
        <begin position="1505"/>
        <end position="1521"/>
    </location>
</feature>
<evidence type="ECO:0000313" key="11">
    <source>
        <dbReference type="Proteomes" id="UP000799753"/>
    </source>
</evidence>
<feature type="region of interest" description="Disordered" evidence="6">
    <location>
        <begin position="838"/>
        <end position="964"/>
    </location>
</feature>
<feature type="signal peptide" evidence="7">
    <location>
        <begin position="1"/>
        <end position="24"/>
    </location>
</feature>
<feature type="compositionally biased region" description="Basic residues" evidence="6">
    <location>
        <begin position="2311"/>
        <end position="2321"/>
    </location>
</feature>
<dbReference type="PANTHER" id="PTHR15180">
    <property type="entry name" value="GENERAL TRANSCRIPTION FACTOR 3C POLYPEPTIDE 1"/>
    <property type="match status" value="1"/>
</dbReference>
<feature type="domain" description="Transcription factor tau subunit sfc3/Tfc3 C-terminal" evidence="9">
    <location>
        <begin position="1754"/>
        <end position="2173"/>
    </location>
</feature>
<organism evidence="10 11">
    <name type="scientific">Massarina eburnea CBS 473.64</name>
    <dbReference type="NCBI Taxonomy" id="1395130"/>
    <lineage>
        <taxon>Eukaryota</taxon>
        <taxon>Fungi</taxon>
        <taxon>Dikarya</taxon>
        <taxon>Ascomycota</taxon>
        <taxon>Pezizomycotina</taxon>
        <taxon>Dothideomycetes</taxon>
        <taxon>Pleosporomycetidae</taxon>
        <taxon>Pleosporales</taxon>
        <taxon>Massarineae</taxon>
        <taxon>Massarinaceae</taxon>
        <taxon>Massarina</taxon>
    </lineage>
</organism>
<evidence type="ECO:0000313" key="10">
    <source>
        <dbReference type="EMBL" id="KAF2646184.1"/>
    </source>
</evidence>
<feature type="region of interest" description="Disordered" evidence="6">
    <location>
        <begin position="2301"/>
        <end position="2409"/>
    </location>
</feature>
<feature type="region of interest" description="Disordered" evidence="6">
    <location>
        <begin position="1488"/>
        <end position="1575"/>
    </location>
</feature>
<evidence type="ECO:0000259" key="8">
    <source>
        <dbReference type="Pfam" id="PF04182"/>
    </source>
</evidence>
<feature type="compositionally biased region" description="Basic residues" evidence="6">
    <location>
        <begin position="2361"/>
        <end position="2370"/>
    </location>
</feature>
<feature type="compositionally biased region" description="Basic and acidic residues" evidence="6">
    <location>
        <begin position="1717"/>
        <end position="1741"/>
    </location>
</feature>
<feature type="compositionally biased region" description="Basic and acidic residues" evidence="6">
    <location>
        <begin position="838"/>
        <end position="849"/>
    </location>
</feature>
<dbReference type="GO" id="GO:0003677">
    <property type="term" value="F:DNA binding"/>
    <property type="evidence" value="ECO:0007669"/>
    <property type="project" value="UniProtKB-KW"/>
</dbReference>
<proteinExistence type="predicted"/>
<feature type="domain" description="B-block binding subunit of TFIIIC" evidence="8">
    <location>
        <begin position="235"/>
        <end position="303"/>
    </location>
</feature>
<evidence type="ECO:0000256" key="7">
    <source>
        <dbReference type="SAM" id="SignalP"/>
    </source>
</evidence>
<feature type="region of interest" description="Disordered" evidence="6">
    <location>
        <begin position="1650"/>
        <end position="1741"/>
    </location>
</feature>
<name>A0A6A6SIY7_9PLEO</name>
<keyword evidence="4" id="KW-0804">Transcription</keyword>
<accession>A0A6A6SIY7</accession>
<dbReference type="InterPro" id="IPR046488">
    <property type="entry name" value="Sfc3/Tfc3_C"/>
</dbReference>
<feature type="region of interest" description="Disordered" evidence="6">
    <location>
        <begin position="2098"/>
        <end position="2122"/>
    </location>
</feature>
<protein>
    <submittedName>
        <fullName evidence="10">Uncharacterized protein</fullName>
    </submittedName>
</protein>
<feature type="compositionally biased region" description="Polar residues" evidence="6">
    <location>
        <begin position="1587"/>
        <end position="1610"/>
    </location>
</feature>
<dbReference type="SUPFAM" id="SSF46785">
    <property type="entry name" value="Winged helix' DNA-binding domain"/>
    <property type="match status" value="1"/>
</dbReference>
<feature type="region of interest" description="Disordered" evidence="6">
    <location>
        <begin position="2261"/>
        <end position="2283"/>
    </location>
</feature>
<evidence type="ECO:0000256" key="4">
    <source>
        <dbReference type="ARBA" id="ARBA00023163"/>
    </source>
</evidence>
<feature type="compositionally biased region" description="Polar residues" evidence="6">
    <location>
        <begin position="648"/>
        <end position="666"/>
    </location>
</feature>
<keyword evidence="7" id="KW-0732">Signal</keyword>
<dbReference type="GO" id="GO:0000127">
    <property type="term" value="C:transcription factor TFIIIC complex"/>
    <property type="evidence" value="ECO:0007669"/>
    <property type="project" value="InterPro"/>
</dbReference>
<dbReference type="InterPro" id="IPR007309">
    <property type="entry name" value="TFIIIC_Bblock-bd"/>
</dbReference>
<dbReference type="EMBL" id="MU006776">
    <property type="protein sequence ID" value="KAF2646184.1"/>
    <property type="molecule type" value="Genomic_DNA"/>
</dbReference>
<keyword evidence="11" id="KW-1185">Reference proteome</keyword>
<dbReference type="InterPro" id="IPR036390">
    <property type="entry name" value="WH_DNA-bd_sf"/>
</dbReference>